<gene>
    <name evidence="10" type="ORF">HCG48_01760</name>
</gene>
<feature type="transmembrane region" description="Helical" evidence="8">
    <location>
        <begin position="153"/>
        <end position="171"/>
    </location>
</feature>
<dbReference type="RefSeq" id="WP_168567626.1">
    <property type="nucleotide sequence ID" value="NZ_CP051167.1"/>
</dbReference>
<evidence type="ECO:0000313" key="10">
    <source>
        <dbReference type="EMBL" id="QIZ69469.1"/>
    </source>
</evidence>
<feature type="transmembrane region" description="Helical" evidence="8">
    <location>
        <begin position="183"/>
        <end position="208"/>
    </location>
</feature>
<feature type="transmembrane region" description="Helical" evidence="8">
    <location>
        <begin position="377"/>
        <end position="399"/>
    </location>
</feature>
<keyword evidence="4 10" id="KW-0808">Transferase</keyword>
<feature type="transmembrane region" description="Helical" evidence="8">
    <location>
        <begin position="129"/>
        <end position="147"/>
    </location>
</feature>
<feature type="transmembrane region" description="Helical" evidence="8">
    <location>
        <begin position="406"/>
        <end position="426"/>
    </location>
</feature>
<accession>A0A6H1TVW7</accession>
<dbReference type="GO" id="GO:0010041">
    <property type="term" value="P:response to iron(III) ion"/>
    <property type="evidence" value="ECO:0007669"/>
    <property type="project" value="TreeGrafter"/>
</dbReference>
<evidence type="ECO:0000256" key="2">
    <source>
        <dbReference type="ARBA" id="ARBA00022475"/>
    </source>
</evidence>
<feature type="transmembrane region" description="Helical" evidence="8">
    <location>
        <begin position="329"/>
        <end position="350"/>
    </location>
</feature>
<feature type="transmembrane region" description="Helical" evidence="8">
    <location>
        <begin position="21"/>
        <end position="40"/>
    </location>
</feature>
<keyword evidence="2" id="KW-1003">Cell membrane</keyword>
<evidence type="ECO:0000256" key="7">
    <source>
        <dbReference type="ARBA" id="ARBA00023136"/>
    </source>
</evidence>
<feature type="transmembrane region" description="Helical" evidence="8">
    <location>
        <begin position="220"/>
        <end position="239"/>
    </location>
</feature>
<evidence type="ECO:0000259" key="9">
    <source>
        <dbReference type="Pfam" id="PF13231"/>
    </source>
</evidence>
<evidence type="ECO:0000256" key="1">
    <source>
        <dbReference type="ARBA" id="ARBA00004651"/>
    </source>
</evidence>
<keyword evidence="7 8" id="KW-0472">Membrane</keyword>
<dbReference type="PANTHER" id="PTHR33908">
    <property type="entry name" value="MANNOSYLTRANSFERASE YKCB-RELATED"/>
    <property type="match status" value="1"/>
</dbReference>
<feature type="transmembrane region" description="Helical" evidence="8">
    <location>
        <begin position="304"/>
        <end position="322"/>
    </location>
</feature>
<keyword evidence="3" id="KW-0328">Glycosyltransferase</keyword>
<proteinExistence type="predicted"/>
<dbReference type="Proteomes" id="UP000500857">
    <property type="component" value="Chromosome"/>
</dbReference>
<dbReference type="GO" id="GO:0005886">
    <property type="term" value="C:plasma membrane"/>
    <property type="evidence" value="ECO:0007669"/>
    <property type="project" value="UniProtKB-SubCell"/>
</dbReference>
<dbReference type="Pfam" id="PF13231">
    <property type="entry name" value="PMT_2"/>
    <property type="match status" value="1"/>
</dbReference>
<keyword evidence="5 8" id="KW-0812">Transmembrane</keyword>
<protein>
    <submittedName>
        <fullName evidence="10">Glycosyltransferase family 39 protein</fullName>
    </submittedName>
</protein>
<evidence type="ECO:0000256" key="4">
    <source>
        <dbReference type="ARBA" id="ARBA00022679"/>
    </source>
</evidence>
<comment type="subcellular location">
    <subcellularLocation>
        <location evidence="1">Cell membrane</location>
        <topology evidence="1">Multi-pass membrane protein</topology>
    </subcellularLocation>
</comment>
<sequence length="566" mass="64348">MYREIFTSYEPSGGSHRTKGWIEQLWVLGLLLAAIVLYQMNLGELPLRDWDEGIVAQVARDLWRGDLNWLHPTIAGEPYFNKPPLVHLLVAIAYHFGGVNEWTTRLPGAMLSAISVPLLYGIAREVFPLRGPAIFSALIYLTLFPVVRHGRLAMLDGALLCFFLLTLWCLLRSRRDLRWGLGVGFGLGAIVLTKGVVAILLGTIALLFTLWDTPRLLRSGYLWTGLLLGMTPVTLWYVAQLLYYGDRFASAHFLSQSWQRLLAPVENNSGPPWFYLLELLKYTWPWLLFWPAGLHLAWNNRNLGWAKLVLVWTGIYLSAITVMSTKLPWYVLPVYPAIALTCGALLAQVWQGDVYAHSTVPSSASGPLSPSHFYPRYWVVILGILALGAWGASAYFGLFDPSVDPVLPIALFALALTFSVSASLVYREDRQFVLILFWGMYVSLCLFVSCAHWVWELAEDYPVRPVAQIVREYTPPEQVVYTSHPYHRPSLNFYSDRQVIPADLEQLQQHWKKDDRPYLLLDPETRDRLQLKQAKAIAEAENWILIARDPTKGLGSWELRIETEIH</sequence>
<dbReference type="KEGG" id="oxy:HCG48_01760"/>
<name>A0A6H1TVW7_9CYAN</name>
<dbReference type="InterPro" id="IPR038731">
    <property type="entry name" value="RgtA/B/C-like"/>
</dbReference>
<keyword evidence="6 8" id="KW-1133">Transmembrane helix</keyword>
<organism evidence="10 11">
    <name type="scientific">Oxynema aestuarii AP17</name>
    <dbReference type="NCBI Taxonomy" id="2064643"/>
    <lineage>
        <taxon>Bacteria</taxon>
        <taxon>Bacillati</taxon>
        <taxon>Cyanobacteriota</taxon>
        <taxon>Cyanophyceae</taxon>
        <taxon>Oscillatoriophycideae</taxon>
        <taxon>Oscillatoriales</taxon>
        <taxon>Oscillatoriaceae</taxon>
        <taxon>Oxynema</taxon>
        <taxon>Oxynema aestuarii</taxon>
    </lineage>
</organism>
<dbReference type="EMBL" id="CP051167">
    <property type="protein sequence ID" value="QIZ69469.1"/>
    <property type="molecule type" value="Genomic_DNA"/>
</dbReference>
<feature type="domain" description="Glycosyltransferase RgtA/B/C/D-like" evidence="9">
    <location>
        <begin position="81"/>
        <end position="234"/>
    </location>
</feature>
<evidence type="ECO:0000256" key="6">
    <source>
        <dbReference type="ARBA" id="ARBA00022989"/>
    </source>
</evidence>
<evidence type="ECO:0000256" key="3">
    <source>
        <dbReference type="ARBA" id="ARBA00022676"/>
    </source>
</evidence>
<feature type="transmembrane region" description="Helical" evidence="8">
    <location>
        <begin position="432"/>
        <end position="455"/>
    </location>
</feature>
<evidence type="ECO:0000313" key="11">
    <source>
        <dbReference type="Proteomes" id="UP000500857"/>
    </source>
</evidence>
<dbReference type="InterPro" id="IPR050297">
    <property type="entry name" value="LipidA_mod_glycosyltrf_83"/>
</dbReference>
<evidence type="ECO:0000256" key="8">
    <source>
        <dbReference type="SAM" id="Phobius"/>
    </source>
</evidence>
<keyword evidence="11" id="KW-1185">Reference proteome</keyword>
<evidence type="ECO:0000256" key="5">
    <source>
        <dbReference type="ARBA" id="ARBA00022692"/>
    </source>
</evidence>
<dbReference type="PANTHER" id="PTHR33908:SF3">
    <property type="entry name" value="UNDECAPRENYL PHOSPHATE-ALPHA-4-AMINO-4-DEOXY-L-ARABINOSE ARABINOSYL TRANSFERASE"/>
    <property type="match status" value="1"/>
</dbReference>
<dbReference type="GO" id="GO:0009103">
    <property type="term" value="P:lipopolysaccharide biosynthetic process"/>
    <property type="evidence" value="ECO:0007669"/>
    <property type="project" value="UniProtKB-ARBA"/>
</dbReference>
<dbReference type="AlphaFoldDB" id="A0A6H1TVW7"/>
<dbReference type="GO" id="GO:0016763">
    <property type="term" value="F:pentosyltransferase activity"/>
    <property type="evidence" value="ECO:0007669"/>
    <property type="project" value="TreeGrafter"/>
</dbReference>
<reference evidence="10 11" key="1">
    <citation type="submission" date="2020-04" db="EMBL/GenBank/DDBJ databases">
        <authorList>
            <person name="Basu S."/>
            <person name="Maruthanayagam V."/>
            <person name="Chakraborty S."/>
            <person name="Pramanik A."/>
            <person name="Mukherjee J."/>
            <person name="Brink B."/>
        </authorList>
    </citation>
    <scope>NUCLEOTIDE SEQUENCE [LARGE SCALE GENOMIC DNA]</scope>
    <source>
        <strain evidence="10 11">AP17</strain>
    </source>
</reference>